<dbReference type="GO" id="GO:0050194">
    <property type="term" value="F:phosphonoacetaldehyde hydrolase activity"/>
    <property type="evidence" value="ECO:0007669"/>
    <property type="project" value="UniProtKB-EC"/>
</dbReference>
<comment type="cofactor">
    <cofactor evidence="2">
        <name>Mg(2+)</name>
        <dbReference type="ChEBI" id="CHEBI:18420"/>
    </cofactor>
    <text evidence="2">Binds 1 Mg(2+) ion per subunit.</text>
</comment>
<reference evidence="3 4" key="1">
    <citation type="submission" date="2021-02" db="EMBL/GenBank/DDBJ databases">
        <title>A novel species of genus Amphritea isolated from a fishpond in China.</title>
        <authorList>
            <person name="Lu H."/>
        </authorList>
    </citation>
    <scope>NUCLEOTIDE SEQUENCE [LARGE SCALE GENOMIC DNA]</scope>
    <source>
        <strain evidence="3 4">RP18W</strain>
    </source>
</reference>
<comment type="subunit">
    <text evidence="2">Homodimer.</text>
</comment>
<dbReference type="InterPro" id="IPR050155">
    <property type="entry name" value="HAD-like_hydrolase_sf"/>
</dbReference>
<gene>
    <name evidence="2" type="primary">phnX</name>
    <name evidence="3" type="ORF">JW498_15335</name>
</gene>
<dbReference type="SFLD" id="SFLDG01129">
    <property type="entry name" value="C1.5:_HAD__Beta-PGM__Phosphata"/>
    <property type="match status" value="1"/>
</dbReference>
<feature type="binding site" evidence="2">
    <location>
        <position position="24"/>
    </location>
    <ligand>
        <name>Mg(2+)</name>
        <dbReference type="ChEBI" id="CHEBI:18420"/>
    </ligand>
</feature>
<keyword evidence="4" id="KW-1185">Reference proteome</keyword>
<dbReference type="InterPro" id="IPR023214">
    <property type="entry name" value="HAD_sf"/>
</dbReference>
<dbReference type="Pfam" id="PF00702">
    <property type="entry name" value="Hydrolase"/>
    <property type="match status" value="1"/>
</dbReference>
<evidence type="ECO:0000256" key="1">
    <source>
        <dbReference type="ARBA" id="ARBA00023270"/>
    </source>
</evidence>
<keyword evidence="1 2" id="KW-0704">Schiff base</keyword>
<dbReference type="InterPro" id="IPR036412">
    <property type="entry name" value="HAD-like_sf"/>
</dbReference>
<feature type="active site" description="Schiff-base intermediate with substrate" evidence="2">
    <location>
        <position position="63"/>
    </location>
</feature>
<feature type="binding site" evidence="2">
    <location>
        <position position="22"/>
    </location>
    <ligand>
        <name>Mg(2+)</name>
        <dbReference type="ChEBI" id="CHEBI:18420"/>
    </ligand>
</feature>
<comment type="similarity">
    <text evidence="2">Belongs to the HAD-like hydrolase superfamily. PhnX family.</text>
</comment>
<comment type="function">
    <text evidence="2">Involved in phosphonate degradation.</text>
</comment>
<sequence>MHRYEGQYSGTDVRSLQAIIMDWAGTTVDFGSMAPIRAFQGLFASQGVAISETEARGPMGTEKREHIRQLCNHPRIRTAWLEARGEIPTEDDIDRLYNEFVPLQIAAIAETAVLIPGLTEVVAWAETNGIMIGANTGYADIMIEGLLARAAAQGYSPQSNVCATQVPKGRPYPYMAMMNAIELGVEKLAACVKIDDTLTGIDEGLNAGMWTVGVAISGNEVGMSLEQWSALSEDKQEALRTKAYDRFKQAGAHYVIDSIADLIPVLEDIEIRLAAGEKP</sequence>
<feature type="binding site" evidence="2">
    <location>
        <position position="196"/>
    </location>
    <ligand>
        <name>Mg(2+)</name>
        <dbReference type="ChEBI" id="CHEBI:18420"/>
    </ligand>
</feature>
<organism evidence="3 4">
    <name type="scientific">Amphritea pacifica</name>
    <dbReference type="NCBI Taxonomy" id="2811233"/>
    <lineage>
        <taxon>Bacteria</taxon>
        <taxon>Pseudomonadati</taxon>
        <taxon>Pseudomonadota</taxon>
        <taxon>Gammaproteobacteria</taxon>
        <taxon>Oceanospirillales</taxon>
        <taxon>Oceanospirillaceae</taxon>
        <taxon>Amphritea</taxon>
    </lineage>
</organism>
<dbReference type="Gene3D" id="1.10.150.240">
    <property type="entry name" value="Putative phosphatase, domain 2"/>
    <property type="match status" value="1"/>
</dbReference>
<comment type="catalytic activity">
    <reaction evidence="2">
        <text>phosphonoacetaldehyde + H2O = acetaldehyde + phosphate + H(+)</text>
        <dbReference type="Rhea" id="RHEA:18905"/>
        <dbReference type="ChEBI" id="CHEBI:15343"/>
        <dbReference type="ChEBI" id="CHEBI:15377"/>
        <dbReference type="ChEBI" id="CHEBI:15378"/>
        <dbReference type="ChEBI" id="CHEBI:43474"/>
        <dbReference type="ChEBI" id="CHEBI:58383"/>
        <dbReference type="EC" id="3.11.1.1"/>
    </reaction>
</comment>
<accession>A0ABS2WAJ0</accession>
<dbReference type="PANTHER" id="PTHR43434">
    <property type="entry name" value="PHOSPHOGLYCOLATE PHOSPHATASE"/>
    <property type="match status" value="1"/>
</dbReference>
<dbReference type="EC" id="3.11.1.1" evidence="2"/>
<dbReference type="RefSeq" id="WP_205213992.1">
    <property type="nucleotide sequence ID" value="NZ_JAFFZP010000026.1"/>
</dbReference>
<keyword evidence="2 3" id="KW-0378">Hydrolase</keyword>
<dbReference type="PANTHER" id="PTHR43434:SF19">
    <property type="entry name" value="PHOSPHONOACETALDEHYDE HYDROLASE"/>
    <property type="match status" value="1"/>
</dbReference>
<dbReference type="InterPro" id="IPR023198">
    <property type="entry name" value="PGP-like_dom2"/>
</dbReference>
<keyword evidence="2" id="KW-0479">Metal-binding</keyword>
<dbReference type="NCBIfam" id="TIGR01509">
    <property type="entry name" value="HAD-SF-IA-v3"/>
    <property type="match status" value="1"/>
</dbReference>
<dbReference type="EMBL" id="JAFFZP010000026">
    <property type="protein sequence ID" value="MBN0988742.1"/>
    <property type="molecule type" value="Genomic_DNA"/>
</dbReference>
<protein>
    <recommendedName>
        <fullName evidence="2">Phosphonoacetaldehyde hydrolase</fullName>
        <shortName evidence="2">Phosphonatase</shortName>
        <ecNumber evidence="2">3.11.1.1</ecNumber>
    </recommendedName>
    <alternativeName>
        <fullName evidence="2">Phosphonoacetaldehyde phosphonohydrolase</fullName>
    </alternativeName>
</protein>
<dbReference type="HAMAP" id="MF_01375">
    <property type="entry name" value="PhnX"/>
    <property type="match status" value="1"/>
</dbReference>
<dbReference type="SFLD" id="SFLDG01135">
    <property type="entry name" value="C1.5.6:_HAD__Beta-PGM__Phospha"/>
    <property type="match status" value="1"/>
</dbReference>
<dbReference type="InterPro" id="IPR006439">
    <property type="entry name" value="HAD-SF_hydro_IA"/>
</dbReference>
<proteinExistence type="inferred from homology"/>
<dbReference type="NCBIfam" id="TIGR01422">
    <property type="entry name" value="phosphonatase"/>
    <property type="match status" value="1"/>
</dbReference>
<dbReference type="CDD" id="cd02586">
    <property type="entry name" value="HAD_PHN"/>
    <property type="match status" value="1"/>
</dbReference>
<name>A0ABS2WAJ0_9GAMM</name>
<dbReference type="SFLD" id="SFLDS00003">
    <property type="entry name" value="Haloacid_Dehalogenase"/>
    <property type="match status" value="1"/>
</dbReference>
<dbReference type="InterPro" id="IPR006323">
    <property type="entry name" value="Phosphonoacetald_hydro"/>
</dbReference>
<keyword evidence="2" id="KW-0460">Magnesium</keyword>
<dbReference type="Gene3D" id="3.40.50.1000">
    <property type="entry name" value="HAD superfamily/HAD-like"/>
    <property type="match status" value="1"/>
</dbReference>
<dbReference type="SUPFAM" id="SSF56784">
    <property type="entry name" value="HAD-like"/>
    <property type="match status" value="1"/>
</dbReference>
<evidence type="ECO:0000256" key="2">
    <source>
        <dbReference type="HAMAP-Rule" id="MF_01375"/>
    </source>
</evidence>
<feature type="active site" description="Nucleophile" evidence="2">
    <location>
        <position position="22"/>
    </location>
</feature>
<dbReference type="Proteomes" id="UP000760472">
    <property type="component" value="Unassembled WGS sequence"/>
</dbReference>
<comment type="caution">
    <text evidence="3">The sequence shown here is derived from an EMBL/GenBank/DDBJ whole genome shotgun (WGS) entry which is preliminary data.</text>
</comment>
<evidence type="ECO:0000313" key="4">
    <source>
        <dbReference type="Proteomes" id="UP000760472"/>
    </source>
</evidence>
<evidence type="ECO:0000313" key="3">
    <source>
        <dbReference type="EMBL" id="MBN0988742.1"/>
    </source>
</evidence>